<feature type="region of interest" description="Disordered" evidence="1">
    <location>
        <begin position="1"/>
        <end position="64"/>
    </location>
</feature>
<protein>
    <submittedName>
        <fullName evidence="2">Uncharacterized protein</fullName>
    </submittedName>
</protein>
<reference evidence="2" key="1">
    <citation type="submission" date="2023-07" db="EMBL/GenBank/DDBJ databases">
        <title>draft genome sequence of fig (Ficus carica).</title>
        <authorList>
            <person name="Takahashi T."/>
            <person name="Nishimura K."/>
        </authorList>
    </citation>
    <scope>NUCLEOTIDE SEQUENCE</scope>
</reference>
<keyword evidence="3" id="KW-1185">Reference proteome</keyword>
<feature type="compositionally biased region" description="Low complexity" evidence="1">
    <location>
        <begin position="39"/>
        <end position="50"/>
    </location>
</feature>
<organism evidence="2 3">
    <name type="scientific">Ficus carica</name>
    <name type="common">Common fig</name>
    <dbReference type="NCBI Taxonomy" id="3494"/>
    <lineage>
        <taxon>Eukaryota</taxon>
        <taxon>Viridiplantae</taxon>
        <taxon>Streptophyta</taxon>
        <taxon>Embryophyta</taxon>
        <taxon>Tracheophyta</taxon>
        <taxon>Spermatophyta</taxon>
        <taxon>Magnoliopsida</taxon>
        <taxon>eudicotyledons</taxon>
        <taxon>Gunneridae</taxon>
        <taxon>Pentapetalae</taxon>
        <taxon>rosids</taxon>
        <taxon>fabids</taxon>
        <taxon>Rosales</taxon>
        <taxon>Moraceae</taxon>
        <taxon>Ficeae</taxon>
        <taxon>Ficus</taxon>
    </lineage>
</organism>
<sequence>MYSSDPKSTYDKYTAAPATAPAPAPAMDYPSTGIPVNTSSQYYSDSYGSQPAPPPLPLRPRDPVPWSTGLFDCFSDGKN</sequence>
<dbReference type="EMBL" id="BTGU01000008">
    <property type="protein sequence ID" value="GMN38495.1"/>
    <property type="molecule type" value="Genomic_DNA"/>
</dbReference>
<evidence type="ECO:0000313" key="2">
    <source>
        <dbReference type="EMBL" id="GMN38495.1"/>
    </source>
</evidence>
<dbReference type="Proteomes" id="UP001187192">
    <property type="component" value="Unassembled WGS sequence"/>
</dbReference>
<dbReference type="AlphaFoldDB" id="A0AA87ZS53"/>
<evidence type="ECO:0000313" key="3">
    <source>
        <dbReference type="Proteomes" id="UP001187192"/>
    </source>
</evidence>
<comment type="caution">
    <text evidence="2">The sequence shown here is derived from an EMBL/GenBank/DDBJ whole genome shotgun (WGS) entry which is preliminary data.</text>
</comment>
<gene>
    <name evidence="2" type="ORF">TIFTF001_007734</name>
</gene>
<evidence type="ECO:0000256" key="1">
    <source>
        <dbReference type="SAM" id="MobiDB-lite"/>
    </source>
</evidence>
<proteinExistence type="predicted"/>
<name>A0AA87ZS53_FICCA</name>
<accession>A0AA87ZS53</accession>